<dbReference type="PROSITE" id="PS00211">
    <property type="entry name" value="ABC_TRANSPORTER_1"/>
    <property type="match status" value="1"/>
</dbReference>
<dbReference type="GO" id="GO:0005524">
    <property type="term" value="F:ATP binding"/>
    <property type="evidence" value="ECO:0007669"/>
    <property type="project" value="UniProtKB-KW"/>
</dbReference>
<dbReference type="Gene3D" id="3.40.50.300">
    <property type="entry name" value="P-loop containing nucleotide triphosphate hydrolases"/>
    <property type="match status" value="1"/>
</dbReference>
<reference evidence="5 6" key="1">
    <citation type="submission" date="2016-11" db="EMBL/GenBank/DDBJ databases">
        <authorList>
            <person name="Jaros S."/>
            <person name="Januszkiewicz K."/>
            <person name="Wedrychowicz H."/>
        </authorList>
    </citation>
    <scope>NUCLEOTIDE SEQUENCE [LARGE SCALE GENOMIC DNA]</scope>
    <source>
        <strain evidence="5 6">DSM 26991</strain>
    </source>
</reference>
<dbReference type="Proteomes" id="UP000184509">
    <property type="component" value="Unassembled WGS sequence"/>
</dbReference>
<accession>A0A1M4YWR6</accession>
<dbReference type="InterPro" id="IPR027417">
    <property type="entry name" value="P-loop_NTPase"/>
</dbReference>
<dbReference type="GO" id="GO:0016887">
    <property type="term" value="F:ATP hydrolysis activity"/>
    <property type="evidence" value="ECO:0007669"/>
    <property type="project" value="InterPro"/>
</dbReference>
<dbReference type="InterPro" id="IPR003439">
    <property type="entry name" value="ABC_transporter-like_ATP-bd"/>
</dbReference>
<evidence type="ECO:0000256" key="1">
    <source>
        <dbReference type="ARBA" id="ARBA00022448"/>
    </source>
</evidence>
<dbReference type="SMART" id="SM00382">
    <property type="entry name" value="AAA"/>
    <property type="match status" value="1"/>
</dbReference>
<evidence type="ECO:0000313" key="5">
    <source>
        <dbReference type="EMBL" id="SHF10170.1"/>
    </source>
</evidence>
<dbReference type="Pfam" id="PF00005">
    <property type="entry name" value="ABC_tran"/>
    <property type="match status" value="1"/>
</dbReference>
<keyword evidence="3 5" id="KW-0067">ATP-binding</keyword>
<proteinExistence type="predicted"/>
<dbReference type="OrthoDB" id="1114670at2"/>
<evidence type="ECO:0000256" key="2">
    <source>
        <dbReference type="ARBA" id="ARBA00022741"/>
    </source>
</evidence>
<organism evidence="5 6">
    <name type="scientific">Bacteroides luti</name>
    <dbReference type="NCBI Taxonomy" id="1297750"/>
    <lineage>
        <taxon>Bacteria</taxon>
        <taxon>Pseudomonadati</taxon>
        <taxon>Bacteroidota</taxon>
        <taxon>Bacteroidia</taxon>
        <taxon>Bacteroidales</taxon>
        <taxon>Bacteroidaceae</taxon>
        <taxon>Bacteroides</taxon>
    </lineage>
</organism>
<dbReference type="InterPro" id="IPR050093">
    <property type="entry name" value="ABC_SmlMolc_Importer"/>
</dbReference>
<dbReference type="STRING" id="1297750.SAMN05444405_105105"/>
<keyword evidence="6" id="KW-1185">Reference proteome</keyword>
<evidence type="ECO:0000256" key="3">
    <source>
        <dbReference type="ARBA" id="ARBA00022840"/>
    </source>
</evidence>
<evidence type="ECO:0000259" key="4">
    <source>
        <dbReference type="PROSITE" id="PS50893"/>
    </source>
</evidence>
<name>A0A1M4YWR6_9BACE</name>
<dbReference type="PANTHER" id="PTHR42781:SF4">
    <property type="entry name" value="SPERMIDINE_PUTRESCINE IMPORT ATP-BINDING PROTEIN POTA"/>
    <property type="match status" value="1"/>
</dbReference>
<keyword evidence="1" id="KW-0813">Transport</keyword>
<gene>
    <name evidence="5" type="ORF">SAMN05444405_105105</name>
</gene>
<dbReference type="EMBL" id="FQTV01000005">
    <property type="protein sequence ID" value="SHF10170.1"/>
    <property type="molecule type" value="Genomic_DNA"/>
</dbReference>
<feature type="domain" description="ABC transporter" evidence="4">
    <location>
        <begin position="1"/>
        <end position="233"/>
    </location>
</feature>
<dbReference type="InterPro" id="IPR017871">
    <property type="entry name" value="ABC_transporter-like_CS"/>
</dbReference>
<dbReference type="PANTHER" id="PTHR42781">
    <property type="entry name" value="SPERMIDINE/PUTRESCINE IMPORT ATP-BINDING PROTEIN POTA"/>
    <property type="match status" value="1"/>
</dbReference>
<protein>
    <submittedName>
        <fullName evidence="5">Molybdate transport system ATP-binding protein</fullName>
    </submittedName>
</protein>
<dbReference type="PROSITE" id="PS50893">
    <property type="entry name" value="ABC_TRANSPORTER_2"/>
    <property type="match status" value="1"/>
</dbReference>
<keyword evidence="2" id="KW-0547">Nucleotide-binding</keyword>
<sequence length="246" mass="27603">MLKIDIERPMLTSEGKKTLKICSEIADRELLCLFGHSGSGKTTLLRILAGLTTPSKGRIVYNDTVWFDSDRKINLSPQLRNVGYMFQDYALFPNMSVEGNIRFAQKEKDTDAIEELMELFDLIALRKQKPTQLSGGQRQRVALARALAAKPNLLLLDEPLSALDFEMRIALQHEIRKAHLLLNTITILVSHDVNEVCSLASSVMTIKNGRVLSQGNPKEIFSDGYFQNYAQFLGEISALSELFLGQ</sequence>
<evidence type="ECO:0000313" key="6">
    <source>
        <dbReference type="Proteomes" id="UP000184509"/>
    </source>
</evidence>
<dbReference type="AlphaFoldDB" id="A0A1M4YWR6"/>
<dbReference type="SUPFAM" id="SSF52540">
    <property type="entry name" value="P-loop containing nucleoside triphosphate hydrolases"/>
    <property type="match status" value="1"/>
</dbReference>
<dbReference type="InterPro" id="IPR003593">
    <property type="entry name" value="AAA+_ATPase"/>
</dbReference>